<proteinExistence type="predicted"/>
<reference evidence="1 2" key="1">
    <citation type="submission" date="2021-06" db="EMBL/GenBank/DDBJ databases">
        <title>Caerostris darwini draft genome.</title>
        <authorList>
            <person name="Kono N."/>
            <person name="Arakawa K."/>
        </authorList>
    </citation>
    <scope>NUCLEOTIDE SEQUENCE [LARGE SCALE GENOMIC DNA]</scope>
</reference>
<organism evidence="1 2">
    <name type="scientific">Caerostris darwini</name>
    <dbReference type="NCBI Taxonomy" id="1538125"/>
    <lineage>
        <taxon>Eukaryota</taxon>
        <taxon>Metazoa</taxon>
        <taxon>Ecdysozoa</taxon>
        <taxon>Arthropoda</taxon>
        <taxon>Chelicerata</taxon>
        <taxon>Arachnida</taxon>
        <taxon>Araneae</taxon>
        <taxon>Araneomorphae</taxon>
        <taxon>Entelegynae</taxon>
        <taxon>Araneoidea</taxon>
        <taxon>Araneidae</taxon>
        <taxon>Caerostris</taxon>
    </lineage>
</organism>
<dbReference type="Proteomes" id="UP001054837">
    <property type="component" value="Unassembled WGS sequence"/>
</dbReference>
<comment type="caution">
    <text evidence="1">The sequence shown here is derived from an EMBL/GenBank/DDBJ whole genome shotgun (WGS) entry which is preliminary data.</text>
</comment>
<dbReference type="EMBL" id="BPLQ01015232">
    <property type="protein sequence ID" value="GIY86593.1"/>
    <property type="molecule type" value="Genomic_DNA"/>
</dbReference>
<keyword evidence="2" id="KW-1185">Reference proteome</keyword>
<evidence type="ECO:0000313" key="2">
    <source>
        <dbReference type="Proteomes" id="UP001054837"/>
    </source>
</evidence>
<name>A0AAV4WW81_9ARAC</name>
<accession>A0AAV4WW81</accession>
<gene>
    <name evidence="1" type="ORF">CDAR_257871</name>
</gene>
<sequence length="103" mass="12064">MAIYDEHHSWRWAVTQYNHEINGCLLWKFLAQLFNECSCGWVKVPLKRSGYTCQMEGFNITCCYYDDQYSQYHHNIGWQLPARGGAAVRGEQPGTSRVRSREL</sequence>
<dbReference type="AlphaFoldDB" id="A0AAV4WW81"/>
<evidence type="ECO:0000313" key="1">
    <source>
        <dbReference type="EMBL" id="GIY86593.1"/>
    </source>
</evidence>
<protein>
    <submittedName>
        <fullName evidence="1">Uncharacterized protein</fullName>
    </submittedName>
</protein>